<keyword evidence="4" id="KW-1185">Reference proteome</keyword>
<feature type="region of interest" description="Disordered" evidence="1">
    <location>
        <begin position="47"/>
        <end position="67"/>
    </location>
</feature>
<gene>
    <name evidence="3" type="ORF">MMYC01_202708</name>
</gene>
<accession>A0A175WAG1</accession>
<name>A0A175WAG1_9PEZI</name>
<keyword evidence="2" id="KW-0812">Transmembrane</keyword>
<proteinExistence type="predicted"/>
<comment type="caution">
    <text evidence="3">The sequence shown here is derived from an EMBL/GenBank/DDBJ whole genome shotgun (WGS) entry which is preliminary data.</text>
</comment>
<keyword evidence="2" id="KW-0472">Membrane</keyword>
<organism evidence="3 4">
    <name type="scientific">Madurella mycetomatis</name>
    <dbReference type="NCBI Taxonomy" id="100816"/>
    <lineage>
        <taxon>Eukaryota</taxon>
        <taxon>Fungi</taxon>
        <taxon>Dikarya</taxon>
        <taxon>Ascomycota</taxon>
        <taxon>Pezizomycotina</taxon>
        <taxon>Sordariomycetes</taxon>
        <taxon>Sordariomycetidae</taxon>
        <taxon>Sordariales</taxon>
        <taxon>Sordariales incertae sedis</taxon>
        <taxon>Madurella</taxon>
    </lineage>
</organism>
<sequence length="1013" mass="109757">MATAIEVQIATATVPDANGATILSGAPKSEALSSWWREIRQLRRLLPAPRPRPSESTVDPRDTDLGVPSLVSASATVSATTSEELRRVAPPVQNPAQALQASATGTGVIDVEVRLTIQERLQTLVLASALGLKADRMADFTKQEEEALRQFQAAYDENRTIWFRGKRMPSVIFDLVALGSDGTDPASRGRSETSICVRGLHSEDDIKKFHTVMSRSAIRRLYSGLRLSYDKTLIQRPAREVNEEYKHLARSPGETLCGTRLVTWRPGHSEWSSTIGGIIQVDGELYAMTSSHMPDNDEVAPEAASLVDMSSPSTLVDDDYDDDVEPALILDPPRPSKSVSGGENDAEMEVPVDTPSYFWPALTVRGPTLEHGDDWRLIRLSTKHCLPNSVLQVREHASAARRTYLTEYLDEKPSRSKVSIFAGFSGLCRGTLLSSPAFLSIRGAAPTEVWTTVLDNGITLQKGDSGSWAIDDRGRWIGTVTALSGQDAYLIPAYAQLQQIQCHFKLPVTLPSPLRCYLTLAADKSCPDADADSFATKALTPDVLIASASDMGRMALTLAMVSPEKSLKALLRSMGTELSVALKQPVGSDLGKVLEPSSLLALIHLGKIYDSIVANGRTGSRAEIQKVFESRKPADDGYFISPEPHGTSPDAGTKPGLPPEPIKEKPSEMPNLTTIHQHDNEASEKHGISHRRAFVYLIVESIVLSSVSALAGMAALAALVKVQPSLRPSLQRGLFAATSPPVAALGSITGLCLAAPLVLENALYRFMRSLARHSSWLLVFSFLLYILALIAMIFARATVAVVVVSTVLSIDISNNTGLFAAALAASAPLLIDTILNSMPYVACFNDWRREEGDRDTSWHLSPFLDIISFYPACVGWDALAGYTFARVAGNYDVGFVDGGAAAAAGAVFGTVIYLWPPLALAAVILLRPCFPIAKEQESMESRWERRWLTLLWDLRKKNTSGKAKGKEPEASAPLPVPVLAPPPMFQHNLAVPSRSPLPPREPIGNTGVYELPV</sequence>
<evidence type="ECO:0000256" key="2">
    <source>
        <dbReference type="SAM" id="Phobius"/>
    </source>
</evidence>
<dbReference type="STRING" id="100816.A0A175WAG1"/>
<feature type="transmembrane region" description="Helical" evidence="2">
    <location>
        <begin position="742"/>
        <end position="764"/>
    </location>
</feature>
<feature type="transmembrane region" description="Helical" evidence="2">
    <location>
        <begin position="817"/>
        <end position="842"/>
    </location>
</feature>
<dbReference type="OrthoDB" id="5428490at2759"/>
<feature type="transmembrane region" description="Helical" evidence="2">
    <location>
        <begin position="902"/>
        <end position="926"/>
    </location>
</feature>
<evidence type="ECO:0000313" key="3">
    <source>
        <dbReference type="EMBL" id="KXX80585.1"/>
    </source>
</evidence>
<evidence type="ECO:0000256" key="1">
    <source>
        <dbReference type="SAM" id="MobiDB-lite"/>
    </source>
</evidence>
<protein>
    <submittedName>
        <fullName evidence="3">Uncharacterized protein</fullName>
    </submittedName>
</protein>
<dbReference type="VEuPathDB" id="FungiDB:MMYC01_202708"/>
<feature type="transmembrane region" description="Helical" evidence="2">
    <location>
        <begin position="776"/>
        <end position="797"/>
    </location>
</feature>
<feature type="region of interest" description="Disordered" evidence="1">
    <location>
        <begin position="991"/>
        <end position="1013"/>
    </location>
</feature>
<feature type="region of interest" description="Disordered" evidence="1">
    <location>
        <begin position="634"/>
        <end position="668"/>
    </location>
</feature>
<reference evidence="3 4" key="1">
    <citation type="journal article" date="2016" name="Genome Announc.">
        <title>Genome Sequence of Madurella mycetomatis mm55, Isolated from a Human Mycetoma Case in Sudan.</title>
        <authorList>
            <person name="Smit S."/>
            <person name="Derks M.F."/>
            <person name="Bervoets S."/>
            <person name="Fahal A."/>
            <person name="van Leeuwen W."/>
            <person name="van Belkum A."/>
            <person name="van de Sande W.W."/>
        </authorList>
    </citation>
    <scope>NUCLEOTIDE SEQUENCE [LARGE SCALE GENOMIC DNA]</scope>
    <source>
        <strain evidence="4">mm55</strain>
    </source>
</reference>
<feature type="region of interest" description="Disordered" evidence="1">
    <location>
        <begin position="326"/>
        <end position="348"/>
    </location>
</feature>
<evidence type="ECO:0000313" key="4">
    <source>
        <dbReference type="Proteomes" id="UP000078237"/>
    </source>
</evidence>
<feature type="transmembrane region" description="Helical" evidence="2">
    <location>
        <begin position="863"/>
        <end position="882"/>
    </location>
</feature>
<dbReference type="Proteomes" id="UP000078237">
    <property type="component" value="Unassembled WGS sequence"/>
</dbReference>
<dbReference type="EMBL" id="LCTW02000055">
    <property type="protein sequence ID" value="KXX80585.1"/>
    <property type="molecule type" value="Genomic_DNA"/>
</dbReference>
<dbReference type="AlphaFoldDB" id="A0A175WAG1"/>
<keyword evidence="2" id="KW-1133">Transmembrane helix</keyword>